<comment type="caution">
    <text evidence="3">The sequence shown here is derived from an EMBL/GenBank/DDBJ whole genome shotgun (WGS) entry which is preliminary data.</text>
</comment>
<dbReference type="PANTHER" id="PTHR37019:SF1">
    <property type="entry name" value="EXPERA DOMAIN-CONTAINING PROTEIN"/>
    <property type="match status" value="1"/>
</dbReference>
<proteinExistence type="predicted"/>
<feature type="transmembrane region" description="Helical" evidence="1">
    <location>
        <begin position="100"/>
        <end position="122"/>
    </location>
</feature>
<evidence type="ECO:0000313" key="3">
    <source>
        <dbReference type="EMBL" id="KAK6211459.1"/>
    </source>
</evidence>
<feature type="transmembrane region" description="Helical" evidence="1">
    <location>
        <begin position="23"/>
        <end position="47"/>
    </location>
</feature>
<protein>
    <recommendedName>
        <fullName evidence="2">DUF7704 domain-containing protein</fullName>
    </recommendedName>
</protein>
<accession>A0AAV9T204</accession>
<dbReference type="EMBL" id="JASAOK010000046">
    <property type="protein sequence ID" value="KAK6211459.1"/>
    <property type="molecule type" value="Genomic_DNA"/>
</dbReference>
<keyword evidence="1" id="KW-0812">Transmembrane</keyword>
<evidence type="ECO:0000259" key="2">
    <source>
        <dbReference type="Pfam" id="PF24803"/>
    </source>
</evidence>
<dbReference type="InterPro" id="IPR056121">
    <property type="entry name" value="DUF7704"/>
</dbReference>
<keyword evidence="1" id="KW-1133">Transmembrane helix</keyword>
<keyword evidence="4" id="KW-1185">Reference proteome</keyword>
<dbReference type="Pfam" id="PF24803">
    <property type="entry name" value="DUF7704"/>
    <property type="match status" value="1"/>
</dbReference>
<evidence type="ECO:0000313" key="4">
    <source>
        <dbReference type="Proteomes" id="UP001327957"/>
    </source>
</evidence>
<feature type="transmembrane region" description="Helical" evidence="1">
    <location>
        <begin position="142"/>
        <end position="160"/>
    </location>
</feature>
<dbReference type="PANTHER" id="PTHR37019">
    <property type="entry name" value="CHROMOSOME 1, WHOLE GENOME SHOTGUN SEQUENCE"/>
    <property type="match status" value="1"/>
</dbReference>
<feature type="transmembrane region" description="Helical" evidence="1">
    <location>
        <begin position="67"/>
        <end position="88"/>
    </location>
</feature>
<feature type="domain" description="DUF7704" evidence="2">
    <location>
        <begin position="20"/>
        <end position="133"/>
    </location>
</feature>
<name>A0AAV9T204_9PEZI</name>
<dbReference type="Proteomes" id="UP001327957">
    <property type="component" value="Unassembled WGS sequence"/>
</dbReference>
<organism evidence="3 4">
    <name type="scientific">Colletotrichum tabaci</name>
    <dbReference type="NCBI Taxonomy" id="1209068"/>
    <lineage>
        <taxon>Eukaryota</taxon>
        <taxon>Fungi</taxon>
        <taxon>Dikarya</taxon>
        <taxon>Ascomycota</taxon>
        <taxon>Pezizomycotina</taxon>
        <taxon>Sordariomycetes</taxon>
        <taxon>Hypocreomycetidae</taxon>
        <taxon>Glomerellales</taxon>
        <taxon>Glomerellaceae</taxon>
        <taxon>Colletotrichum</taxon>
        <taxon>Colletotrichum destructivum species complex</taxon>
    </lineage>
</organism>
<gene>
    <name evidence="3" type="ORF">QIS74_10723</name>
</gene>
<reference evidence="3 4" key="1">
    <citation type="submission" date="2023-04" db="EMBL/GenBank/DDBJ databases">
        <title>Colletotrichum tabacum stain YC1 causing leaf anthracnose on Nicotiana tabacum(L.) cv.</title>
        <authorList>
            <person name="Ji Z."/>
            <person name="Wang M."/>
            <person name="Zhang J."/>
            <person name="Wang N."/>
            <person name="Zhou Z."/>
        </authorList>
    </citation>
    <scope>NUCLEOTIDE SEQUENCE [LARGE SCALE GENOMIC DNA]</scope>
    <source>
        <strain evidence="3 4">YC1</strain>
    </source>
</reference>
<dbReference type="AlphaFoldDB" id="A0AAV9T204"/>
<evidence type="ECO:0000256" key="1">
    <source>
        <dbReference type="SAM" id="Phobius"/>
    </source>
</evidence>
<sequence length="170" mass="18620">MVADDNNNNNGKRHASVAEATPALYRFVLSSYEPFFAISGALMATFSSESYVVTMSRGSITYSPEHAFVYTTLGGAFVLFAFLLVVVLRVVDDVRSYRAIIAGMLLMDVFYFTGAAQAVGGWRSFLNPAYWTVEDYFMNFTGWPPVLVRVLVLFGIGFTASNGRASGKTA</sequence>
<keyword evidence="1" id="KW-0472">Membrane</keyword>